<keyword evidence="1" id="KW-0472">Membrane</keyword>
<dbReference type="GO" id="GO:0004553">
    <property type="term" value="F:hydrolase activity, hydrolyzing O-glycosyl compounds"/>
    <property type="evidence" value="ECO:0007669"/>
    <property type="project" value="InterPro"/>
</dbReference>
<dbReference type="GO" id="GO:0046872">
    <property type="term" value="F:metal ion binding"/>
    <property type="evidence" value="ECO:0007669"/>
    <property type="project" value="InterPro"/>
</dbReference>
<protein>
    <recommendedName>
        <fullName evidence="2">Fibronectin type-III domain-containing protein</fullName>
    </recommendedName>
</protein>
<dbReference type="AlphaFoldDB" id="A0A0G0QNR1"/>
<dbReference type="InterPro" id="IPR008963">
    <property type="entry name" value="Purple_acid_Pase-like_N"/>
</dbReference>
<dbReference type="Gene3D" id="2.60.40.380">
    <property type="entry name" value="Purple acid phosphatase-like, N-terminal"/>
    <property type="match status" value="1"/>
</dbReference>
<proteinExistence type="predicted"/>
<dbReference type="PROSITE" id="PS00018">
    <property type="entry name" value="EF_HAND_1"/>
    <property type="match status" value="1"/>
</dbReference>
<dbReference type="PROSITE" id="PS50853">
    <property type="entry name" value="FN3"/>
    <property type="match status" value="1"/>
</dbReference>
<evidence type="ECO:0000313" key="3">
    <source>
        <dbReference type="EMBL" id="KKR42064.1"/>
    </source>
</evidence>
<accession>A0A0G0QNR1</accession>
<dbReference type="InterPro" id="IPR018247">
    <property type="entry name" value="EF_Hand_1_Ca_BS"/>
</dbReference>
<dbReference type="Pfam" id="PF16656">
    <property type="entry name" value="Pur_ac_phosph_N"/>
    <property type="match status" value="1"/>
</dbReference>
<dbReference type="CDD" id="cd00063">
    <property type="entry name" value="FN3"/>
    <property type="match status" value="1"/>
</dbReference>
<evidence type="ECO:0000256" key="1">
    <source>
        <dbReference type="SAM" id="Phobius"/>
    </source>
</evidence>
<dbReference type="CDD" id="cd14254">
    <property type="entry name" value="Dockerin_II"/>
    <property type="match status" value="1"/>
</dbReference>
<reference evidence="3 4" key="1">
    <citation type="journal article" date="2015" name="Nature">
        <title>rRNA introns, odd ribosomes, and small enigmatic genomes across a large radiation of phyla.</title>
        <authorList>
            <person name="Brown C.T."/>
            <person name="Hug L.A."/>
            <person name="Thomas B.C."/>
            <person name="Sharon I."/>
            <person name="Castelle C.J."/>
            <person name="Singh A."/>
            <person name="Wilkins M.J."/>
            <person name="Williams K.H."/>
            <person name="Banfield J.F."/>
        </authorList>
    </citation>
    <scope>NUCLEOTIDE SEQUENCE [LARGE SCALE GENOMIC DNA]</scope>
</reference>
<evidence type="ECO:0000259" key="2">
    <source>
        <dbReference type="PROSITE" id="PS50853"/>
    </source>
</evidence>
<dbReference type="InterPro" id="IPR003961">
    <property type="entry name" value="FN3_dom"/>
</dbReference>
<dbReference type="EMBL" id="LBYB01000004">
    <property type="protein sequence ID" value="KKR42064.1"/>
    <property type="molecule type" value="Genomic_DNA"/>
</dbReference>
<keyword evidence="1" id="KW-1133">Transmembrane helix</keyword>
<dbReference type="InterPro" id="IPR002105">
    <property type="entry name" value="Dockerin_1_rpt"/>
</dbReference>
<dbReference type="GO" id="GO:0003993">
    <property type="term" value="F:acid phosphatase activity"/>
    <property type="evidence" value="ECO:0007669"/>
    <property type="project" value="InterPro"/>
</dbReference>
<dbReference type="GO" id="GO:0000272">
    <property type="term" value="P:polysaccharide catabolic process"/>
    <property type="evidence" value="ECO:0007669"/>
    <property type="project" value="InterPro"/>
</dbReference>
<comment type="caution">
    <text evidence="3">The sequence shown here is derived from an EMBL/GenBank/DDBJ whole genome shotgun (WGS) entry which is preliminary data.</text>
</comment>
<dbReference type="InterPro" id="IPR036439">
    <property type="entry name" value="Dockerin_dom_sf"/>
</dbReference>
<gene>
    <name evidence="3" type="ORF">UT77_C0004G0048</name>
</gene>
<dbReference type="Pfam" id="PF00404">
    <property type="entry name" value="Dockerin_1"/>
    <property type="match status" value="1"/>
</dbReference>
<dbReference type="InterPro" id="IPR015914">
    <property type="entry name" value="PAPs_N"/>
</dbReference>
<feature type="domain" description="Fibronectin type-III" evidence="2">
    <location>
        <begin position="45"/>
        <end position="146"/>
    </location>
</feature>
<dbReference type="SMART" id="SM00060">
    <property type="entry name" value="FN3"/>
    <property type="match status" value="1"/>
</dbReference>
<evidence type="ECO:0000313" key="4">
    <source>
        <dbReference type="Proteomes" id="UP000034881"/>
    </source>
</evidence>
<feature type="transmembrane region" description="Helical" evidence="1">
    <location>
        <begin position="12"/>
        <end position="31"/>
    </location>
</feature>
<keyword evidence="1" id="KW-0812">Transmembrane</keyword>
<organism evidence="3 4">
    <name type="scientific">Candidatus Daviesbacteria bacterium GW2011_GWC2_40_12</name>
    <dbReference type="NCBI Taxonomy" id="1618431"/>
    <lineage>
        <taxon>Bacteria</taxon>
        <taxon>Candidatus Daviesiibacteriota</taxon>
    </lineage>
</organism>
<dbReference type="SUPFAM" id="SSF49363">
    <property type="entry name" value="Purple acid phosphatase, N-terminal domain"/>
    <property type="match status" value="1"/>
</dbReference>
<dbReference type="Gene3D" id="1.10.1330.10">
    <property type="entry name" value="Dockerin domain"/>
    <property type="match status" value="1"/>
</dbReference>
<sequence length="326" mass="35427">MMKFIDKFKIPTLLGLSIIFLGIIAGLYLVLKEQTFLSQASPDLTPQNITFTNITEDSVVISWKTNSAAASFITWGQNDPREKTVLDDRDLSANAAGPKPRSIHYVTLKNLLPKTRYQFKIISGKLASETLNFETSQPLTIQTRFTPVIGSVLYGEIPLDEGIAYLSVGGAVTQSSLIKKGGNFLIPLSQVGKDDLSGVYPLEDDLTGKITIQSDKGEAIVLFKLKSSSELLPPIKLGQQIDLTASAPPDNTIPQPSPTTKDLNNYDLNSDGKINAADNAIVLQNIGQTKSSKDKKADLNGDNTIDQKDLDLMAKKLKELGAQGIY</sequence>
<dbReference type="Proteomes" id="UP000034881">
    <property type="component" value="Unassembled WGS sequence"/>
</dbReference>
<dbReference type="SUPFAM" id="SSF63446">
    <property type="entry name" value="Type I dockerin domain"/>
    <property type="match status" value="1"/>
</dbReference>
<name>A0A0G0QNR1_9BACT</name>